<sequence>MELLNKNLFKCILLLFLFTSCGKGDIQIVDEPEPSALKANIYTFDQSQIKTDEKFSILGYSYDVTKEYLASTSYKKPVIDVQKLDAALKTSIVINPESGSLNNSYAGINANEYLLDITNRSGVKSKLELSNPKQLLFTGSITENKALKDNKHQSNDVGLASTDIVRYIKSLHIEETPSTIQQYVTAAFLKDLETLSPDKFVETYGTHVLTNISIGGKLRVLYKNNVIKNSDSANKLKDLIEQFSGLLKTAKIDLFVATKSKSESLIHRENYDEEFYFISDRDAGIGMDYNKELKTNIPNLQKLEWEKSITNANATLADVDWEKTYPIYDFIPQSHQKYTQAIKAAVIKYIETKKL</sequence>
<name>A0ABP7YB00_9SPHI</name>
<evidence type="ECO:0000313" key="3">
    <source>
        <dbReference type="Proteomes" id="UP001500101"/>
    </source>
</evidence>
<dbReference type="Proteomes" id="UP001500101">
    <property type="component" value="Unassembled WGS sequence"/>
</dbReference>
<dbReference type="PROSITE" id="PS51257">
    <property type="entry name" value="PROKAR_LIPOPROTEIN"/>
    <property type="match status" value="1"/>
</dbReference>
<dbReference type="Pfam" id="PF01823">
    <property type="entry name" value="MACPF"/>
    <property type="match status" value="1"/>
</dbReference>
<protein>
    <submittedName>
        <fullName evidence="2">MAC/perforin domain-containing protein</fullName>
    </submittedName>
</protein>
<feature type="domain" description="MACPF" evidence="1">
    <location>
        <begin position="184"/>
        <end position="343"/>
    </location>
</feature>
<gene>
    <name evidence="2" type="ORF">GCM10022216_03650</name>
</gene>
<evidence type="ECO:0000313" key="2">
    <source>
        <dbReference type="EMBL" id="GAA4132489.1"/>
    </source>
</evidence>
<dbReference type="EMBL" id="BAAAZI010000004">
    <property type="protein sequence ID" value="GAA4132489.1"/>
    <property type="molecule type" value="Genomic_DNA"/>
</dbReference>
<comment type="caution">
    <text evidence="2">The sequence shown here is derived from an EMBL/GenBank/DDBJ whole genome shotgun (WGS) entry which is preliminary data.</text>
</comment>
<accession>A0ABP7YB00</accession>
<dbReference type="RefSeq" id="WP_344672971.1">
    <property type="nucleotide sequence ID" value="NZ_BAAAZI010000004.1"/>
</dbReference>
<dbReference type="InterPro" id="IPR020864">
    <property type="entry name" value="MACPF"/>
</dbReference>
<evidence type="ECO:0000259" key="1">
    <source>
        <dbReference type="Pfam" id="PF01823"/>
    </source>
</evidence>
<organism evidence="2 3">
    <name type="scientific">Sphingobacterium kyonggiense</name>
    <dbReference type="NCBI Taxonomy" id="714075"/>
    <lineage>
        <taxon>Bacteria</taxon>
        <taxon>Pseudomonadati</taxon>
        <taxon>Bacteroidota</taxon>
        <taxon>Sphingobacteriia</taxon>
        <taxon>Sphingobacteriales</taxon>
        <taxon>Sphingobacteriaceae</taxon>
        <taxon>Sphingobacterium</taxon>
    </lineage>
</organism>
<keyword evidence="3" id="KW-1185">Reference proteome</keyword>
<reference evidence="3" key="1">
    <citation type="journal article" date="2019" name="Int. J. Syst. Evol. Microbiol.">
        <title>The Global Catalogue of Microorganisms (GCM) 10K type strain sequencing project: providing services to taxonomists for standard genome sequencing and annotation.</title>
        <authorList>
            <consortium name="The Broad Institute Genomics Platform"/>
            <consortium name="The Broad Institute Genome Sequencing Center for Infectious Disease"/>
            <person name="Wu L."/>
            <person name="Ma J."/>
        </authorList>
    </citation>
    <scope>NUCLEOTIDE SEQUENCE [LARGE SCALE GENOMIC DNA]</scope>
    <source>
        <strain evidence="3">JCM 16704</strain>
    </source>
</reference>
<proteinExistence type="predicted"/>